<evidence type="ECO:0000256" key="6">
    <source>
        <dbReference type="SAM" id="MobiDB-lite"/>
    </source>
</evidence>
<evidence type="ECO:0000256" key="3">
    <source>
        <dbReference type="ARBA" id="ARBA00022801"/>
    </source>
</evidence>
<comment type="subcellular location">
    <subcellularLocation>
        <location evidence="1">Nucleus</location>
    </subcellularLocation>
</comment>
<sequence length="549" mass="61091">MEMFLRSCDGKHDDIYLPDGTTTYVGRSIETKISDKKCSRKQLELCADYSTKSVAMKMIGTTPSSINNCEMAKGESKTLKENETLHIILNLYPHQLIIKEPEKAEKSEKKRTISDFFGGGTSKKPKLDSNSNVDSGDEALVKAKLEKLQKQTFAPSTGSINSEKSDELLSVENTRGAGWYNVGVDMLVYESAGLKHSSRVVAFDMDSTLITTKSGKTFAVDNKDWKLLFSQIPGKLQTVIKERGKVVIITNQLGIGKGKVKEVDFKKKIEAVLEKLNVAAQVVAITKRGKNRKPNIGSWKWLKEDGNGGVELTDFTYVGDAAGRPKNWAPGKKKDFSCGDRLFAMNLGVPFFTPEEFFLSQKSVKFEMPSFNPKSIPLNAPLTEGGDVTSDKQEVIVMVGYPASGKSSFVKNNILPKGYVHVNRDTMKTWQKCVAACKQALASGKSVVVDNTNADMASRKRYVDCAKAQGCQCRCFVSTVTIEHAFHNNRFRELSGSEHDIVPAMIIYSFRKNYVEPSKAEGFDSIVKFNFVPKFDDNEQQKMYSMFLD</sequence>
<keyword evidence="8" id="KW-0808">Transferase</keyword>
<gene>
    <name evidence="8" type="primary">Pnkp</name>
</gene>
<proteinExistence type="evidence at transcript level"/>
<dbReference type="SUPFAM" id="SSF52540">
    <property type="entry name" value="P-loop containing nucleoside triphosphate hydrolases"/>
    <property type="match status" value="1"/>
</dbReference>
<dbReference type="Pfam" id="PF17913">
    <property type="entry name" value="FHA_2"/>
    <property type="match status" value="1"/>
</dbReference>
<protein>
    <submittedName>
        <fullName evidence="8">Bifunctional polynucleotide phosphatase/kinase</fullName>
    </submittedName>
</protein>
<dbReference type="EMBL" id="LR789115">
    <property type="protein sequence ID" value="CAB3264977.1"/>
    <property type="molecule type" value="mRNA"/>
</dbReference>
<evidence type="ECO:0000256" key="5">
    <source>
        <dbReference type="ARBA" id="ARBA00023242"/>
    </source>
</evidence>
<dbReference type="InterPro" id="IPR008984">
    <property type="entry name" value="SMAD_FHA_dom_sf"/>
</dbReference>
<dbReference type="InterPro" id="IPR006551">
    <property type="entry name" value="Polynucleotide_phosphatase"/>
</dbReference>
<evidence type="ECO:0000256" key="4">
    <source>
        <dbReference type="ARBA" id="ARBA00023204"/>
    </source>
</evidence>
<dbReference type="NCBIfam" id="TIGR01664">
    <property type="entry name" value="DNA-3'-Pase"/>
    <property type="match status" value="1"/>
</dbReference>
<keyword evidence="4" id="KW-0234">DNA repair</keyword>
<dbReference type="GO" id="GO:0046403">
    <property type="term" value="F:polynucleotide 3'-phosphatase activity"/>
    <property type="evidence" value="ECO:0007669"/>
    <property type="project" value="TreeGrafter"/>
</dbReference>
<dbReference type="Gene3D" id="3.40.50.1000">
    <property type="entry name" value="HAD superfamily/HAD-like"/>
    <property type="match status" value="1"/>
</dbReference>
<dbReference type="Pfam" id="PF08645">
    <property type="entry name" value="PNK3P"/>
    <property type="match status" value="1"/>
</dbReference>
<dbReference type="Gene3D" id="3.40.50.300">
    <property type="entry name" value="P-loop containing nucleotide triphosphate hydrolases"/>
    <property type="match status" value="1"/>
</dbReference>
<dbReference type="InterPro" id="IPR013954">
    <property type="entry name" value="PNK3P"/>
</dbReference>
<accession>A0A6F9DNG4</accession>
<dbReference type="Pfam" id="PF13671">
    <property type="entry name" value="AAA_33"/>
    <property type="match status" value="1"/>
</dbReference>
<dbReference type="GO" id="GO:0006281">
    <property type="term" value="P:DNA repair"/>
    <property type="evidence" value="ECO:0007669"/>
    <property type="project" value="UniProtKB-KW"/>
</dbReference>
<evidence type="ECO:0000313" key="8">
    <source>
        <dbReference type="EMBL" id="CAB3264977.1"/>
    </source>
</evidence>
<keyword evidence="2" id="KW-0227">DNA damage</keyword>
<keyword evidence="3" id="KW-0378">Hydrolase</keyword>
<dbReference type="NCBIfam" id="TIGR01662">
    <property type="entry name" value="HAD-SF-IIIA"/>
    <property type="match status" value="1"/>
</dbReference>
<reference evidence="8" key="1">
    <citation type="submission" date="2020-04" db="EMBL/GenBank/DDBJ databases">
        <authorList>
            <person name="Neveu A P."/>
        </authorList>
    </citation>
    <scope>NUCLEOTIDE SEQUENCE</scope>
    <source>
        <tissue evidence="8">Whole embryo</tissue>
    </source>
</reference>
<dbReference type="InterPro" id="IPR041388">
    <property type="entry name" value="FHA_2"/>
</dbReference>
<dbReference type="SUPFAM" id="SSF49879">
    <property type="entry name" value="SMAD/FHA domain"/>
    <property type="match status" value="1"/>
</dbReference>
<dbReference type="PANTHER" id="PTHR12083:SF9">
    <property type="entry name" value="BIFUNCTIONAL POLYNUCLEOTIDE PHOSPHATASE_KINASE"/>
    <property type="match status" value="1"/>
</dbReference>
<keyword evidence="8" id="KW-0418">Kinase</keyword>
<dbReference type="InterPro" id="IPR027417">
    <property type="entry name" value="P-loop_NTPase"/>
</dbReference>
<dbReference type="InterPro" id="IPR023214">
    <property type="entry name" value="HAD_sf"/>
</dbReference>
<feature type="region of interest" description="Disordered" evidence="6">
    <location>
        <begin position="109"/>
        <end position="134"/>
    </location>
</feature>
<dbReference type="Gene3D" id="2.60.200.20">
    <property type="match status" value="1"/>
</dbReference>
<dbReference type="PANTHER" id="PTHR12083">
    <property type="entry name" value="BIFUNCTIONAL POLYNUCLEOTIDE PHOSPHATASE/KINASE"/>
    <property type="match status" value="1"/>
</dbReference>
<evidence type="ECO:0000256" key="2">
    <source>
        <dbReference type="ARBA" id="ARBA00022763"/>
    </source>
</evidence>
<dbReference type="InterPro" id="IPR036412">
    <property type="entry name" value="HAD-like_sf"/>
</dbReference>
<evidence type="ECO:0000256" key="1">
    <source>
        <dbReference type="ARBA" id="ARBA00004123"/>
    </source>
</evidence>
<dbReference type="GO" id="GO:0046404">
    <property type="term" value="F:ATP-dependent polydeoxyribonucleotide 5'-hydroxyl-kinase activity"/>
    <property type="evidence" value="ECO:0007669"/>
    <property type="project" value="TreeGrafter"/>
</dbReference>
<dbReference type="SUPFAM" id="SSF56784">
    <property type="entry name" value="HAD-like"/>
    <property type="match status" value="1"/>
</dbReference>
<dbReference type="FunFam" id="3.40.50.300:FF:000737">
    <property type="entry name" value="Bifunctional polynucleotide phosphatase/kinase"/>
    <property type="match status" value="1"/>
</dbReference>
<dbReference type="FunFam" id="3.40.50.1000:FF:000078">
    <property type="entry name" value="Bifunctional polynucleotide phosphatase/kinase"/>
    <property type="match status" value="1"/>
</dbReference>
<organism evidence="8">
    <name type="scientific">Phallusia mammillata</name>
    <dbReference type="NCBI Taxonomy" id="59560"/>
    <lineage>
        <taxon>Eukaryota</taxon>
        <taxon>Metazoa</taxon>
        <taxon>Chordata</taxon>
        <taxon>Tunicata</taxon>
        <taxon>Ascidiacea</taxon>
        <taxon>Phlebobranchia</taxon>
        <taxon>Ascidiidae</taxon>
        <taxon>Phallusia</taxon>
    </lineage>
</organism>
<keyword evidence="5" id="KW-0539">Nucleus</keyword>
<dbReference type="GO" id="GO:0003690">
    <property type="term" value="F:double-stranded DNA binding"/>
    <property type="evidence" value="ECO:0007669"/>
    <property type="project" value="TreeGrafter"/>
</dbReference>
<feature type="domain" description="PNK FHA" evidence="7">
    <location>
        <begin position="4"/>
        <end position="73"/>
    </location>
</feature>
<dbReference type="AlphaFoldDB" id="A0A6F9DNG4"/>
<name>A0A6F9DNG4_9ASCI</name>
<dbReference type="GO" id="GO:0005634">
    <property type="term" value="C:nucleus"/>
    <property type="evidence" value="ECO:0007669"/>
    <property type="project" value="UniProtKB-SubCell"/>
</dbReference>
<dbReference type="InterPro" id="IPR006549">
    <property type="entry name" value="HAD-SF_hydro_IIIA"/>
</dbReference>
<evidence type="ECO:0000259" key="7">
    <source>
        <dbReference type="Pfam" id="PF17913"/>
    </source>
</evidence>